<reference evidence="3" key="1">
    <citation type="submission" date="2021-03" db="EMBL/GenBank/DDBJ databases">
        <authorList>
            <person name="Bekaert M."/>
        </authorList>
    </citation>
    <scope>NUCLEOTIDE SEQUENCE</scope>
</reference>
<dbReference type="Proteomes" id="UP000683360">
    <property type="component" value="Unassembled WGS sequence"/>
</dbReference>
<dbReference type="OrthoDB" id="6136308at2759"/>
<evidence type="ECO:0000313" key="3">
    <source>
        <dbReference type="EMBL" id="CAG2243275.1"/>
    </source>
</evidence>
<accession>A0A8S3UM04</accession>
<dbReference type="EMBL" id="CAJPWZ010002698">
    <property type="protein sequence ID" value="CAG2243275.1"/>
    <property type="molecule type" value="Genomic_DNA"/>
</dbReference>
<dbReference type="InterPro" id="IPR022041">
    <property type="entry name" value="Methyltransf_FA"/>
</dbReference>
<evidence type="ECO:0000313" key="4">
    <source>
        <dbReference type="Proteomes" id="UP000683360"/>
    </source>
</evidence>
<feature type="domain" description="Farnesoic acid O-methyl transferase" evidence="2">
    <location>
        <begin position="532"/>
        <end position="652"/>
    </location>
</feature>
<sequence length="737" mass="84143">MMRQKAHLEAARKRLEYVDQESTLVQKKAQLEANTTIEKAKLEKMTKELEAKRDVAVAEAELQAMEEVFDESDRETEVSSPSLTEQRTAKYIIEQSKHVNRQYEVHNSAPAVNNIDTQTFLLNEENMNEELPVHNSAPAVNNINTQTLLRNEEHMNEELPIPLTRKIASPVTSANQIVQQIHKEVIEQLPDTNNNRTLSLNYGQELSKFLMKKDLIISRLLKYDDRPENYLSWKDTFKCVIDTYVAPKNEDKPFKTRQFAVKKTNVSQDKHEPHANENSKMRCAIHNSDHLLDECRAFRHMSIVDRRALLKKNGETCLDGAHYPSTVNAMKTFVQQDGRPSILEPCDNSIHISEKLSTSLFKLEPDDNRQADDASRSIRPEKLNQSQWLIGPTQFLCKKNTIDSETEGDEFPLILPEEDREVRVAKTLVTKLAFGSKRFERFSQWKILVSAIQTLRCFIIKQTNRQDSSKTDSLQDAHNLVIGTVQREIFNVEYSALMNKQKLPANTVSIQITTVDISYDNIWLADKGVFSSIESNLKFELKGCKDAHIILSSQLIKQPPFYHIGIGLDINTKTILARETVAYGLVGELSENALDCNNFRQFWISWFNGKIRFGKGLDVDVNTILAYDETCPFAIQNIEISSDKGETLVWNFYPPTSSLVEQPAAAITKVFSEIQTCPRFESLAIKQIGRELLCGGVCAKETSCHAFIFDDNTGVCELFSNIVDFNQFTYTYYKVQD</sequence>
<feature type="coiled-coil region" evidence="1">
    <location>
        <begin position="28"/>
        <end position="75"/>
    </location>
</feature>
<protein>
    <recommendedName>
        <fullName evidence="2">Farnesoic acid O-methyl transferase domain-containing protein</fullName>
    </recommendedName>
</protein>
<evidence type="ECO:0000256" key="1">
    <source>
        <dbReference type="SAM" id="Coils"/>
    </source>
</evidence>
<evidence type="ECO:0000259" key="2">
    <source>
        <dbReference type="Pfam" id="PF12248"/>
    </source>
</evidence>
<keyword evidence="4" id="KW-1185">Reference proteome</keyword>
<comment type="caution">
    <text evidence="3">The sequence shown here is derived from an EMBL/GenBank/DDBJ whole genome shotgun (WGS) entry which is preliminary data.</text>
</comment>
<dbReference type="Pfam" id="PF12248">
    <property type="entry name" value="Methyltransf_FA"/>
    <property type="match status" value="1"/>
</dbReference>
<gene>
    <name evidence="3" type="ORF">MEDL_55404</name>
</gene>
<name>A0A8S3UM04_MYTED</name>
<dbReference type="AlphaFoldDB" id="A0A8S3UM04"/>
<keyword evidence="1" id="KW-0175">Coiled coil</keyword>
<dbReference type="PANTHER" id="PTHR47331">
    <property type="entry name" value="PHD-TYPE DOMAIN-CONTAINING PROTEIN"/>
    <property type="match status" value="1"/>
</dbReference>
<organism evidence="3 4">
    <name type="scientific">Mytilus edulis</name>
    <name type="common">Blue mussel</name>
    <dbReference type="NCBI Taxonomy" id="6550"/>
    <lineage>
        <taxon>Eukaryota</taxon>
        <taxon>Metazoa</taxon>
        <taxon>Spiralia</taxon>
        <taxon>Lophotrochozoa</taxon>
        <taxon>Mollusca</taxon>
        <taxon>Bivalvia</taxon>
        <taxon>Autobranchia</taxon>
        <taxon>Pteriomorphia</taxon>
        <taxon>Mytilida</taxon>
        <taxon>Mytiloidea</taxon>
        <taxon>Mytilidae</taxon>
        <taxon>Mytilinae</taxon>
        <taxon>Mytilus</taxon>
    </lineage>
</organism>
<dbReference type="PANTHER" id="PTHR47331:SF6">
    <property type="entry name" value="DOUBLECORTIN DOMAIN-CONTAINING PROTEIN"/>
    <property type="match status" value="1"/>
</dbReference>
<proteinExistence type="predicted"/>